<keyword evidence="5" id="KW-0418">Kinase</keyword>
<dbReference type="SUPFAM" id="SSF47384">
    <property type="entry name" value="Homodimeric domain of signal transducing histidine kinase"/>
    <property type="match status" value="1"/>
</dbReference>
<dbReference type="Pfam" id="PF13185">
    <property type="entry name" value="GAF_2"/>
    <property type="match status" value="1"/>
</dbReference>
<gene>
    <name evidence="5" type="ORF">GCM10023231_16710</name>
</gene>
<proteinExistence type="predicted"/>
<dbReference type="InterPro" id="IPR005467">
    <property type="entry name" value="His_kinase_dom"/>
</dbReference>
<dbReference type="InterPro" id="IPR003594">
    <property type="entry name" value="HATPase_dom"/>
</dbReference>
<keyword evidence="3" id="KW-0597">Phosphoprotein</keyword>
<dbReference type="Pfam" id="PF00512">
    <property type="entry name" value="HisKA"/>
    <property type="match status" value="1"/>
</dbReference>
<dbReference type="PRINTS" id="PR00344">
    <property type="entry name" value="BCTRLSENSOR"/>
</dbReference>
<dbReference type="Pfam" id="PF02518">
    <property type="entry name" value="HATPase_c"/>
    <property type="match status" value="1"/>
</dbReference>
<keyword evidence="6" id="KW-1185">Reference proteome</keyword>
<evidence type="ECO:0000313" key="6">
    <source>
        <dbReference type="Proteomes" id="UP001501411"/>
    </source>
</evidence>
<dbReference type="SUPFAM" id="SSF55781">
    <property type="entry name" value="GAF domain-like"/>
    <property type="match status" value="1"/>
</dbReference>
<dbReference type="GO" id="GO:0016301">
    <property type="term" value="F:kinase activity"/>
    <property type="evidence" value="ECO:0007669"/>
    <property type="project" value="UniProtKB-KW"/>
</dbReference>
<evidence type="ECO:0000313" key="5">
    <source>
        <dbReference type="EMBL" id="GAA4789083.1"/>
    </source>
</evidence>
<dbReference type="SUPFAM" id="SSF55874">
    <property type="entry name" value="ATPase domain of HSP90 chaperone/DNA topoisomerase II/histidine kinase"/>
    <property type="match status" value="1"/>
</dbReference>
<reference evidence="6" key="1">
    <citation type="journal article" date="2019" name="Int. J. Syst. Evol. Microbiol.">
        <title>The Global Catalogue of Microorganisms (GCM) 10K type strain sequencing project: providing services to taxonomists for standard genome sequencing and annotation.</title>
        <authorList>
            <consortium name="The Broad Institute Genomics Platform"/>
            <consortium name="The Broad Institute Genome Sequencing Center for Infectious Disease"/>
            <person name="Wu L."/>
            <person name="Ma J."/>
        </authorList>
    </citation>
    <scope>NUCLEOTIDE SEQUENCE [LARGE SCALE GENOMIC DNA]</scope>
    <source>
        <strain evidence="6">JCM 18200</strain>
    </source>
</reference>
<dbReference type="InterPro" id="IPR029016">
    <property type="entry name" value="GAF-like_dom_sf"/>
</dbReference>
<keyword evidence="5" id="KW-0808">Transferase</keyword>
<dbReference type="PANTHER" id="PTHR43547">
    <property type="entry name" value="TWO-COMPONENT HISTIDINE KINASE"/>
    <property type="match status" value="1"/>
</dbReference>
<dbReference type="Gene3D" id="3.30.450.40">
    <property type="match status" value="1"/>
</dbReference>
<dbReference type="PROSITE" id="PS50109">
    <property type="entry name" value="HIS_KIN"/>
    <property type="match status" value="1"/>
</dbReference>
<protein>
    <recommendedName>
        <fullName evidence="2">histidine kinase</fullName>
        <ecNumber evidence="2">2.7.13.3</ecNumber>
    </recommendedName>
</protein>
<dbReference type="InterPro" id="IPR004358">
    <property type="entry name" value="Sig_transdc_His_kin-like_C"/>
</dbReference>
<name>A0ABP9B4B2_9SPHI</name>
<organism evidence="5 6">
    <name type="scientific">Olivibacter ginsenosidimutans</name>
    <dbReference type="NCBI Taxonomy" id="1176537"/>
    <lineage>
        <taxon>Bacteria</taxon>
        <taxon>Pseudomonadati</taxon>
        <taxon>Bacteroidota</taxon>
        <taxon>Sphingobacteriia</taxon>
        <taxon>Sphingobacteriales</taxon>
        <taxon>Sphingobacteriaceae</taxon>
        <taxon>Olivibacter</taxon>
    </lineage>
</organism>
<dbReference type="Gene3D" id="3.30.565.10">
    <property type="entry name" value="Histidine kinase-like ATPase, C-terminal domain"/>
    <property type="match status" value="1"/>
</dbReference>
<dbReference type="SMART" id="SM00388">
    <property type="entry name" value="HisKA"/>
    <property type="match status" value="1"/>
</dbReference>
<evidence type="ECO:0000259" key="4">
    <source>
        <dbReference type="PROSITE" id="PS50109"/>
    </source>
</evidence>
<dbReference type="RefSeq" id="WP_345231300.1">
    <property type="nucleotide sequence ID" value="NZ_BAABIQ010000008.1"/>
</dbReference>
<evidence type="ECO:0000256" key="2">
    <source>
        <dbReference type="ARBA" id="ARBA00012438"/>
    </source>
</evidence>
<evidence type="ECO:0000256" key="3">
    <source>
        <dbReference type="ARBA" id="ARBA00022553"/>
    </source>
</evidence>
<evidence type="ECO:0000256" key="1">
    <source>
        <dbReference type="ARBA" id="ARBA00000085"/>
    </source>
</evidence>
<sequence length="401" mass="45479">MGIYYKQLGIIPVNDNDRLRKLYRYHILNTPPEDSFDKIAKLAMDLFESTSAFISFVDRKKVFLKSDTTGQFERYTNREDSLCSWTILQDHVVVFNQIEDAASIIIDPDYFKLTGVNFYAATPIQTPDGYKIGALCVVDPNPKYPSEKQLKMLHSLGSIITDELEFRLATRNAVRVQTDLMNVAVHDLKNPLTSIKLYAQLIQREANCPNNLRAMTDRIIKSSDFILSNLNDLLNLSQIEDGAMKLKIEACTMDPLFKDLVTDFEIIANQKKQQLVFENHLKKPIAGDKMRLREIFENLLSNALKYSFPETTIKLIAQEHDHKALIEVRDKGQGLSEQDKTKLFKKFARLSAVPTGKERSNGLGLSIVKTLVELHSGKIWAESEGKGKGATFFVSLPLVES</sequence>
<feature type="domain" description="Histidine kinase" evidence="4">
    <location>
        <begin position="183"/>
        <end position="400"/>
    </location>
</feature>
<comment type="catalytic activity">
    <reaction evidence="1">
        <text>ATP + protein L-histidine = ADP + protein N-phospho-L-histidine.</text>
        <dbReference type="EC" id="2.7.13.3"/>
    </reaction>
</comment>
<dbReference type="EC" id="2.7.13.3" evidence="2"/>
<dbReference type="PANTHER" id="PTHR43547:SF2">
    <property type="entry name" value="HYBRID SIGNAL TRANSDUCTION HISTIDINE KINASE C"/>
    <property type="match status" value="1"/>
</dbReference>
<dbReference type="InterPro" id="IPR003661">
    <property type="entry name" value="HisK_dim/P_dom"/>
</dbReference>
<dbReference type="InterPro" id="IPR003018">
    <property type="entry name" value="GAF"/>
</dbReference>
<dbReference type="SMART" id="SM00387">
    <property type="entry name" value="HATPase_c"/>
    <property type="match status" value="1"/>
</dbReference>
<comment type="caution">
    <text evidence="5">The sequence shown here is derived from an EMBL/GenBank/DDBJ whole genome shotgun (WGS) entry which is preliminary data.</text>
</comment>
<dbReference type="EMBL" id="BAABIQ010000008">
    <property type="protein sequence ID" value="GAA4789083.1"/>
    <property type="molecule type" value="Genomic_DNA"/>
</dbReference>
<dbReference type="Gene3D" id="1.10.287.130">
    <property type="match status" value="1"/>
</dbReference>
<dbReference type="InterPro" id="IPR036097">
    <property type="entry name" value="HisK_dim/P_sf"/>
</dbReference>
<accession>A0ABP9B4B2</accession>
<dbReference type="CDD" id="cd00082">
    <property type="entry name" value="HisKA"/>
    <property type="match status" value="1"/>
</dbReference>
<dbReference type="InterPro" id="IPR036890">
    <property type="entry name" value="HATPase_C_sf"/>
</dbReference>
<dbReference type="Proteomes" id="UP001501411">
    <property type="component" value="Unassembled WGS sequence"/>
</dbReference>